<reference evidence="6 7" key="2">
    <citation type="submission" date="2018-10" db="EMBL/GenBank/DDBJ databases">
        <authorList>
            <consortium name="Pathogen Informatics"/>
        </authorList>
    </citation>
    <scope>NUCLEOTIDE SEQUENCE [LARGE SCALE GENOMIC DNA]</scope>
</reference>
<dbReference type="EMBL" id="UXUI01009598">
    <property type="protein sequence ID" value="VDD94013.1"/>
    <property type="molecule type" value="Genomic_DNA"/>
</dbReference>
<dbReference type="Gene3D" id="1.10.8.10">
    <property type="entry name" value="DNA helicase RuvA subunit, C-terminal domain"/>
    <property type="match status" value="1"/>
</dbReference>
<evidence type="ECO:0000313" key="7">
    <source>
        <dbReference type="Proteomes" id="UP000274131"/>
    </source>
</evidence>
<dbReference type="OrthoDB" id="286637at2759"/>
<keyword evidence="7" id="KW-1185">Reference proteome</keyword>
<keyword evidence="1" id="KW-0833">Ubl conjugation pathway</keyword>
<dbReference type="WBParaSite" id="EVEC_0000935401-mRNA-1">
    <property type="protein sequence ID" value="EVEC_0000935401-mRNA-1"/>
    <property type="gene ID" value="EVEC_0000935401"/>
</dbReference>
<comment type="function">
    <text evidence="2">Required for neddylation of cullin components of SCF-type E3 ubiquitin ligase complexes. Neddylation of cullins play an essential role in the regulation of SCF-type complexes activity. Does not act by preventing deneddylation, but rather facilitates neddylation, possibly by acting with rbx-1 to recruit the Nedd8-charged E2 enzyme to the cullin component of SCF-type complexes.</text>
</comment>
<dbReference type="GO" id="GO:0097602">
    <property type="term" value="F:cullin family protein binding"/>
    <property type="evidence" value="ECO:0007669"/>
    <property type="project" value="TreeGrafter"/>
</dbReference>
<evidence type="ECO:0000259" key="5">
    <source>
        <dbReference type="PROSITE" id="PS51229"/>
    </source>
</evidence>
<dbReference type="GO" id="GO:0000151">
    <property type="term" value="C:ubiquitin ligase complex"/>
    <property type="evidence" value="ECO:0007669"/>
    <property type="project" value="TreeGrafter"/>
</dbReference>
<dbReference type="InterPro" id="IPR005176">
    <property type="entry name" value="PONY_dom"/>
</dbReference>
<dbReference type="STRING" id="51028.A0A158QBE4"/>
<comment type="function">
    <text evidence="4">Neddylation of cullins play an essential role in the regulation of SCF-type complexes activity.</text>
</comment>
<name>A0A158QBE4_ENTVE</name>
<accession>A0A158QBE4</accession>
<dbReference type="GO" id="GO:0045116">
    <property type="term" value="P:protein neddylation"/>
    <property type="evidence" value="ECO:0007669"/>
    <property type="project" value="TreeGrafter"/>
</dbReference>
<dbReference type="PROSITE" id="PS51229">
    <property type="entry name" value="DCUN1"/>
    <property type="match status" value="1"/>
</dbReference>
<dbReference type="Gene3D" id="1.10.238.10">
    <property type="entry name" value="EF-hand"/>
    <property type="match status" value="1"/>
</dbReference>
<dbReference type="Gene3D" id="1.10.238.200">
    <property type="entry name" value="Cullin, PONY binding domain"/>
    <property type="match status" value="1"/>
</dbReference>
<dbReference type="GO" id="GO:0005886">
    <property type="term" value="C:plasma membrane"/>
    <property type="evidence" value="ECO:0007669"/>
    <property type="project" value="UniProtKB-ARBA"/>
</dbReference>
<dbReference type="CDD" id="cd14350">
    <property type="entry name" value="UBA_DCNL"/>
    <property type="match status" value="1"/>
</dbReference>
<dbReference type="PANTHER" id="PTHR12281">
    <property type="entry name" value="RP42 RELATED"/>
    <property type="match status" value="1"/>
</dbReference>
<dbReference type="FunFam" id="1.10.238.200:FF:000003">
    <property type="entry name" value="DCN1-like protein 3"/>
    <property type="match status" value="1"/>
</dbReference>
<sequence length="263" mass="30775">MHKLKGSQKEKVRQFIQWTQCNEKIAIQCLQSQNWNLEMACDLYFQHPLNYQGFQTYDVVDHKSIQNLFLKYANERKDGTDNTRIGPHGMVRLLADLELDPTERTVLLLAWKLKAQTQCEFSYQEFVTGLTELKADSLEKLKSKLPSLSEEVRQSPDKFRQFYQFTFNYARTSTQRCLDVGVAIEYWKLVFGGNFGYLPLWIKFLHEKKVLAISRDTWNLLYDFSTTIKPDFSNYDAEGAWPVLIDEFVEYAKAEFANSQAVV</sequence>
<proteinExistence type="predicted"/>
<dbReference type="InterPro" id="IPR042460">
    <property type="entry name" value="DCN1-like_PONY"/>
</dbReference>
<dbReference type="PANTHER" id="PTHR12281:SF32">
    <property type="entry name" value="DCN1-LIKE PROTEIN"/>
    <property type="match status" value="1"/>
</dbReference>
<dbReference type="InterPro" id="IPR014764">
    <property type="entry name" value="DCN-prot"/>
</dbReference>
<reference evidence="8" key="1">
    <citation type="submission" date="2016-04" db="UniProtKB">
        <authorList>
            <consortium name="WormBaseParasite"/>
        </authorList>
    </citation>
    <scope>IDENTIFICATION</scope>
</reference>
<comment type="subunit">
    <text evidence="3">Interacts with the cullin cul-3. Interacts with ubiquitin via its UBA-like domain. Interacts with ned-8/nedd8.</text>
</comment>
<protein>
    <recommendedName>
        <fullName evidence="4">Defective in cullin neddylation protein</fullName>
    </recommendedName>
</protein>
<evidence type="ECO:0000256" key="1">
    <source>
        <dbReference type="ARBA" id="ARBA00022786"/>
    </source>
</evidence>
<evidence type="ECO:0000256" key="2">
    <source>
        <dbReference type="ARBA" id="ARBA00059208"/>
    </source>
</evidence>
<dbReference type="GO" id="GO:0031624">
    <property type="term" value="F:ubiquitin conjugating enzyme binding"/>
    <property type="evidence" value="ECO:0007669"/>
    <property type="project" value="TreeGrafter"/>
</dbReference>
<evidence type="ECO:0000313" key="8">
    <source>
        <dbReference type="WBParaSite" id="EVEC_0000935401-mRNA-1"/>
    </source>
</evidence>
<dbReference type="FunFam" id="1.10.8.10:FF:000124">
    <property type="entry name" value="Defective in cullin neddylation protein 1"/>
    <property type="match status" value="1"/>
</dbReference>
<gene>
    <name evidence="6" type="ORF">EVEC_LOCUS8764</name>
</gene>
<evidence type="ECO:0000256" key="4">
    <source>
        <dbReference type="RuleBase" id="RU410713"/>
    </source>
</evidence>
<dbReference type="AlphaFoldDB" id="A0A158QBE4"/>
<evidence type="ECO:0000313" key="6">
    <source>
        <dbReference type="EMBL" id="VDD94013.1"/>
    </source>
</evidence>
<feature type="domain" description="DCUN1" evidence="5">
    <location>
        <begin position="60"/>
        <end position="253"/>
    </location>
</feature>
<dbReference type="InterPro" id="IPR009060">
    <property type="entry name" value="UBA-like_sf"/>
</dbReference>
<evidence type="ECO:0000256" key="3">
    <source>
        <dbReference type="ARBA" id="ARBA00064502"/>
    </source>
</evidence>
<dbReference type="GO" id="GO:2000436">
    <property type="term" value="P:positive regulation of protein neddylation"/>
    <property type="evidence" value="ECO:0007669"/>
    <property type="project" value="UniProtKB-ARBA"/>
</dbReference>
<dbReference type="Pfam" id="PF03556">
    <property type="entry name" value="Cullin_binding"/>
    <property type="match status" value="1"/>
</dbReference>
<dbReference type="Proteomes" id="UP000274131">
    <property type="component" value="Unassembled WGS sequence"/>
</dbReference>
<dbReference type="SUPFAM" id="SSF46934">
    <property type="entry name" value="UBA-like"/>
    <property type="match status" value="1"/>
</dbReference>
<dbReference type="FunFam" id="1.10.238.10:FF:000030">
    <property type="entry name" value="DCN1-like protein"/>
    <property type="match status" value="1"/>
</dbReference>
<organism evidence="8">
    <name type="scientific">Enterobius vermicularis</name>
    <name type="common">Human pinworm</name>
    <dbReference type="NCBI Taxonomy" id="51028"/>
    <lineage>
        <taxon>Eukaryota</taxon>
        <taxon>Metazoa</taxon>
        <taxon>Ecdysozoa</taxon>
        <taxon>Nematoda</taxon>
        <taxon>Chromadorea</taxon>
        <taxon>Rhabditida</taxon>
        <taxon>Spirurina</taxon>
        <taxon>Oxyuridomorpha</taxon>
        <taxon>Oxyuroidea</taxon>
        <taxon>Oxyuridae</taxon>
        <taxon>Enterobius</taxon>
    </lineage>
</organism>
<dbReference type="GO" id="GO:0032182">
    <property type="term" value="F:ubiquitin-like protein binding"/>
    <property type="evidence" value="ECO:0007669"/>
    <property type="project" value="TreeGrafter"/>
</dbReference>
<dbReference type="Pfam" id="PF14555">
    <property type="entry name" value="UBA_4"/>
    <property type="match status" value="1"/>
</dbReference>